<dbReference type="STRING" id="1227739.Hsw_2538"/>
<dbReference type="Proteomes" id="UP000019423">
    <property type="component" value="Chromosome"/>
</dbReference>
<proteinExistence type="predicted"/>
<evidence type="ECO:0000313" key="2">
    <source>
        <dbReference type="Proteomes" id="UP000019423"/>
    </source>
</evidence>
<dbReference type="RefSeq" id="WP_044002383.1">
    <property type="nucleotide sequence ID" value="NZ_CP007145.1"/>
</dbReference>
<dbReference type="HOGENOM" id="CLU_1213495_0_0_10"/>
<dbReference type="KEGG" id="hsw:Hsw_2538"/>
<evidence type="ECO:0000313" key="1">
    <source>
        <dbReference type="EMBL" id="AHJ98133.1"/>
    </source>
</evidence>
<organism evidence="1 2">
    <name type="scientific">Hymenobacter swuensis DY53</name>
    <dbReference type="NCBI Taxonomy" id="1227739"/>
    <lineage>
        <taxon>Bacteria</taxon>
        <taxon>Pseudomonadati</taxon>
        <taxon>Bacteroidota</taxon>
        <taxon>Cytophagia</taxon>
        <taxon>Cytophagales</taxon>
        <taxon>Hymenobacteraceae</taxon>
        <taxon>Hymenobacter</taxon>
    </lineage>
</organism>
<dbReference type="PATRIC" id="fig|1227739.3.peg.2729"/>
<gene>
    <name evidence="1" type="ORF">Hsw_2538</name>
</gene>
<keyword evidence="2" id="KW-1185">Reference proteome</keyword>
<dbReference type="AlphaFoldDB" id="W8EZR8"/>
<protein>
    <submittedName>
        <fullName evidence="1">Uncharacterized protein</fullName>
    </submittedName>
</protein>
<dbReference type="EMBL" id="CP007145">
    <property type="protein sequence ID" value="AHJ98133.1"/>
    <property type="molecule type" value="Genomic_DNA"/>
</dbReference>
<sequence>MILTSSTLTIKLSQADCTRIASYGEVITLVRSFATEGDYVVVCAAFAPFGLCNTLTLSAQWAMYATQQQPAAGSVIQLQTALVQATPPGNTLTFTGSTFVSQGAAFAPDVFGFANSSPNLVQWGVAQAVSINNTPAATVPLVLASTPAKQTSYLQPLSEVKLFLASNVQAGLLLPAQVLQPVGSSSSTVGQKVPFTVGQYLAVDPSTNPTIYFDSPNNCFTPVPPSPA</sequence>
<accession>W8EZR8</accession>
<reference evidence="1 2" key="1">
    <citation type="submission" date="2014-01" db="EMBL/GenBank/DDBJ databases">
        <title>Complete genome sequence of ionizing-radiation resistance bacterium Hymenobacter swuensis DY53.</title>
        <authorList>
            <person name="Jung J.-H."/>
            <person name="Jeong S.-W."/>
            <person name="Joe M.-H."/>
            <person name="Cho y.-j."/>
            <person name="Kim M.-K."/>
            <person name="Lim S.-Y."/>
        </authorList>
    </citation>
    <scope>NUCLEOTIDE SEQUENCE [LARGE SCALE GENOMIC DNA]</scope>
    <source>
        <strain evidence="1 2">DY53</strain>
    </source>
</reference>
<name>W8EZR8_9BACT</name>